<accession>A0ABV8NMJ3</accession>
<protein>
    <submittedName>
        <fullName evidence="2">Nuclear transport factor 2 family protein</fullName>
    </submittedName>
</protein>
<dbReference type="InterPro" id="IPR037401">
    <property type="entry name" value="SnoaL-like"/>
</dbReference>
<dbReference type="SUPFAM" id="SSF54427">
    <property type="entry name" value="NTF2-like"/>
    <property type="match status" value="1"/>
</dbReference>
<feature type="domain" description="SnoaL-like" evidence="1">
    <location>
        <begin position="17"/>
        <end position="118"/>
    </location>
</feature>
<name>A0ABV8NMJ3_9SPHI</name>
<evidence type="ECO:0000313" key="3">
    <source>
        <dbReference type="Proteomes" id="UP001595792"/>
    </source>
</evidence>
<dbReference type="InterPro" id="IPR032710">
    <property type="entry name" value="NTF2-like_dom_sf"/>
</dbReference>
<gene>
    <name evidence="2" type="ORF">ACFOUY_10100</name>
</gene>
<sequence>MFEEDISPLVIRYLETATTDIDQWIDLLHDDIVIEFPYGESAGLLPQLSGKETIKKSTEMFLESVPGIRFNNAVVSPSLNPDEAFATYEVDVKVPSTGRNYKQRYIAAFTRKDGKIIKMVEYYDPTNFNAAFR</sequence>
<reference evidence="3" key="1">
    <citation type="journal article" date="2019" name="Int. J. Syst. Evol. Microbiol.">
        <title>The Global Catalogue of Microorganisms (GCM) 10K type strain sequencing project: providing services to taxonomists for standard genome sequencing and annotation.</title>
        <authorList>
            <consortium name="The Broad Institute Genomics Platform"/>
            <consortium name="The Broad Institute Genome Sequencing Center for Infectious Disease"/>
            <person name="Wu L."/>
            <person name="Ma J."/>
        </authorList>
    </citation>
    <scope>NUCLEOTIDE SEQUENCE [LARGE SCALE GENOMIC DNA]</scope>
    <source>
        <strain evidence="3">CCM 8689</strain>
    </source>
</reference>
<comment type="caution">
    <text evidence="2">The sequence shown here is derived from an EMBL/GenBank/DDBJ whole genome shotgun (WGS) entry which is preliminary data.</text>
</comment>
<dbReference type="EMBL" id="JBHSBY010000098">
    <property type="protein sequence ID" value="MFC4197050.1"/>
    <property type="molecule type" value="Genomic_DNA"/>
</dbReference>
<dbReference type="Pfam" id="PF12680">
    <property type="entry name" value="SnoaL_2"/>
    <property type="match status" value="1"/>
</dbReference>
<dbReference type="Gene3D" id="3.10.450.50">
    <property type="match status" value="1"/>
</dbReference>
<dbReference type="RefSeq" id="WP_378960409.1">
    <property type="nucleotide sequence ID" value="NZ_JBHRXC010000016.1"/>
</dbReference>
<evidence type="ECO:0000313" key="2">
    <source>
        <dbReference type="EMBL" id="MFC4197050.1"/>
    </source>
</evidence>
<evidence type="ECO:0000259" key="1">
    <source>
        <dbReference type="Pfam" id="PF12680"/>
    </source>
</evidence>
<keyword evidence="3" id="KW-1185">Reference proteome</keyword>
<dbReference type="Proteomes" id="UP001595792">
    <property type="component" value="Unassembled WGS sequence"/>
</dbReference>
<proteinExistence type="predicted"/>
<organism evidence="2 3">
    <name type="scientific">Pedobacter jamesrossensis</name>
    <dbReference type="NCBI Taxonomy" id="1908238"/>
    <lineage>
        <taxon>Bacteria</taxon>
        <taxon>Pseudomonadati</taxon>
        <taxon>Bacteroidota</taxon>
        <taxon>Sphingobacteriia</taxon>
        <taxon>Sphingobacteriales</taxon>
        <taxon>Sphingobacteriaceae</taxon>
        <taxon>Pedobacter</taxon>
    </lineage>
</organism>